<evidence type="ECO:0000313" key="2">
    <source>
        <dbReference type="Proteomes" id="UP000005723"/>
    </source>
</evidence>
<protein>
    <submittedName>
        <fullName evidence="1">Uncharacterized protein</fullName>
    </submittedName>
</protein>
<dbReference type="HOGENOM" id="CLU_3157718_0_0_6"/>
<reference evidence="1 2" key="1">
    <citation type="submission" date="2010-01" db="EMBL/GenBank/DDBJ databases">
        <authorList>
            <person name="Muzny D."/>
            <person name="Qin X."/>
            <person name="Deng J."/>
            <person name="Jiang H."/>
            <person name="Liu Y."/>
            <person name="Qu J."/>
            <person name="Song X.-Z."/>
            <person name="Zhang L."/>
            <person name="Thornton R."/>
            <person name="Coyle M."/>
            <person name="Francisco L."/>
            <person name="Jackson L."/>
            <person name="Javaid M."/>
            <person name="Korchina V."/>
            <person name="Kovar C."/>
            <person name="Mata R."/>
            <person name="Mathew T."/>
            <person name="Ngo R."/>
            <person name="Nguyen L."/>
            <person name="Nguyen N."/>
            <person name="Okwuonu G."/>
            <person name="Ongeri F."/>
            <person name="Pham C."/>
            <person name="Simmons D."/>
            <person name="Wilczek-Boney K."/>
            <person name="Hale W."/>
            <person name="Jakkamsetti A."/>
            <person name="Pham P."/>
            <person name="Ruth R."/>
            <person name="San Lucas F."/>
            <person name="Warren J."/>
            <person name="Zhang J."/>
            <person name="Zhao Z."/>
            <person name="Zhou C."/>
            <person name="Zhu D."/>
            <person name="Lee S."/>
            <person name="Bess C."/>
            <person name="Blankenburg K."/>
            <person name="Forbes L."/>
            <person name="Fu Q."/>
            <person name="Gubbala S."/>
            <person name="Hirani K."/>
            <person name="Jayaseelan J.C."/>
            <person name="Lara F."/>
            <person name="Munidasa M."/>
            <person name="Palculict T."/>
            <person name="Patil S."/>
            <person name="Pu L.-L."/>
            <person name="Saada N."/>
            <person name="Tang L."/>
            <person name="Weissenberger G."/>
            <person name="Zhu Y."/>
            <person name="Hemphill L."/>
            <person name="Shang Y."/>
            <person name="Youmans B."/>
            <person name="Ayvaz T."/>
            <person name="Ross M."/>
            <person name="Santibanez J."/>
            <person name="Aqrawi P."/>
            <person name="Gross S."/>
            <person name="Joshi V."/>
            <person name="Fowler G."/>
            <person name="Nazareth L."/>
            <person name="Reid J."/>
            <person name="Worley K."/>
            <person name="Petrosino J."/>
            <person name="Highlander S."/>
            <person name="Gibbs R."/>
        </authorList>
    </citation>
    <scope>NUCLEOTIDE SEQUENCE [LARGE SCALE GENOMIC DNA]</scope>
    <source>
        <strain evidence="1 2">DSM 4582</strain>
    </source>
</reference>
<keyword evidence="2" id="KW-1185">Reference proteome</keyword>
<dbReference type="AlphaFoldDB" id="D4E3P0"/>
<dbReference type="EMBL" id="ADBY01000046">
    <property type="protein sequence ID" value="EFE95588.1"/>
    <property type="molecule type" value="Genomic_DNA"/>
</dbReference>
<gene>
    <name evidence="1" type="ORF">HMPREF0758_2790</name>
</gene>
<comment type="caution">
    <text evidence="1">The sequence shown here is derived from an EMBL/GenBank/DDBJ whole genome shotgun (WGS) entry which is preliminary data.</text>
</comment>
<sequence length="48" mass="5312">MKTLRLRHVANGSLLKSLINSIGNKNPWRNGPPNGKNVLIVLSKAFLM</sequence>
<organism evidence="1 2">
    <name type="scientific">Serratia odorifera DSM 4582</name>
    <dbReference type="NCBI Taxonomy" id="667129"/>
    <lineage>
        <taxon>Bacteria</taxon>
        <taxon>Pseudomonadati</taxon>
        <taxon>Pseudomonadota</taxon>
        <taxon>Gammaproteobacteria</taxon>
        <taxon>Enterobacterales</taxon>
        <taxon>Yersiniaceae</taxon>
        <taxon>Serratia</taxon>
    </lineage>
</organism>
<proteinExistence type="predicted"/>
<evidence type="ECO:0000313" key="1">
    <source>
        <dbReference type="EMBL" id="EFE95588.1"/>
    </source>
</evidence>
<dbReference type="STRING" id="667129.HMPREF0758_2790"/>
<dbReference type="Proteomes" id="UP000005723">
    <property type="component" value="Unassembled WGS sequence"/>
</dbReference>
<accession>D4E3P0</accession>
<name>D4E3P0_SEROD</name>